<organism evidence="2 3">
    <name type="scientific">Demequina zhanjiangensis</name>
    <dbReference type="NCBI Taxonomy" id="3051659"/>
    <lineage>
        <taxon>Bacteria</taxon>
        <taxon>Bacillati</taxon>
        <taxon>Actinomycetota</taxon>
        <taxon>Actinomycetes</taxon>
        <taxon>Micrococcales</taxon>
        <taxon>Demequinaceae</taxon>
        <taxon>Demequina</taxon>
    </lineage>
</organism>
<reference evidence="2" key="1">
    <citation type="submission" date="2023-06" db="EMBL/GenBank/DDBJ databases">
        <title>SYSU T00b26.</title>
        <authorList>
            <person name="Gao L."/>
            <person name="Fang B.-Z."/>
            <person name="Li W.-J."/>
        </authorList>
    </citation>
    <scope>NUCLEOTIDE SEQUENCE</scope>
    <source>
        <strain evidence="2">SYSU T00b26</strain>
    </source>
</reference>
<gene>
    <name evidence="2" type="ORF">QQX04_01495</name>
</gene>
<evidence type="ECO:0008006" key="4">
    <source>
        <dbReference type="Google" id="ProtNLM"/>
    </source>
</evidence>
<keyword evidence="1" id="KW-0472">Membrane</keyword>
<keyword evidence="1" id="KW-0812">Transmembrane</keyword>
<evidence type="ECO:0000313" key="3">
    <source>
        <dbReference type="Proteomes" id="UP001172738"/>
    </source>
</evidence>
<protein>
    <recommendedName>
        <fullName evidence="4">Integral membrane protein</fullName>
    </recommendedName>
</protein>
<evidence type="ECO:0000256" key="1">
    <source>
        <dbReference type="SAM" id="Phobius"/>
    </source>
</evidence>
<sequence length="130" mass="13005">MTENRRPDRIDLVASALLALEAAALLAVSVVYAIYAATGADVEVIPTLGIAAFALMMAAGVAVTARGFARGARWSRGAALTWQVLQAAAAAAMVGAVPWAAVAILLVSAAVAAAAMRASARDQAASSPEA</sequence>
<name>A0ABT8FXX1_9MICO</name>
<dbReference type="Proteomes" id="UP001172738">
    <property type="component" value="Unassembled WGS sequence"/>
</dbReference>
<dbReference type="EMBL" id="JAUHPV010000001">
    <property type="protein sequence ID" value="MDN4471662.1"/>
    <property type="molecule type" value="Genomic_DNA"/>
</dbReference>
<feature type="transmembrane region" description="Helical" evidence="1">
    <location>
        <begin position="44"/>
        <end position="65"/>
    </location>
</feature>
<keyword evidence="3" id="KW-1185">Reference proteome</keyword>
<evidence type="ECO:0000313" key="2">
    <source>
        <dbReference type="EMBL" id="MDN4471662.1"/>
    </source>
</evidence>
<dbReference type="RefSeq" id="WP_301125499.1">
    <property type="nucleotide sequence ID" value="NZ_JAUHPV010000001.1"/>
</dbReference>
<proteinExistence type="predicted"/>
<feature type="transmembrane region" description="Helical" evidence="1">
    <location>
        <begin position="12"/>
        <end position="38"/>
    </location>
</feature>
<accession>A0ABT8FXX1</accession>
<comment type="caution">
    <text evidence="2">The sequence shown here is derived from an EMBL/GenBank/DDBJ whole genome shotgun (WGS) entry which is preliminary data.</text>
</comment>
<keyword evidence="1" id="KW-1133">Transmembrane helix</keyword>